<dbReference type="SUPFAM" id="SSF55874">
    <property type="entry name" value="ATPase domain of HSP90 chaperone/DNA topoisomerase II/histidine kinase"/>
    <property type="match status" value="1"/>
</dbReference>
<evidence type="ECO:0000259" key="3">
    <source>
        <dbReference type="Pfam" id="PF06580"/>
    </source>
</evidence>
<dbReference type="PANTHER" id="PTHR34220">
    <property type="entry name" value="SENSOR HISTIDINE KINASE YPDA"/>
    <property type="match status" value="1"/>
</dbReference>
<feature type="repeat" description="TPR" evidence="1">
    <location>
        <begin position="242"/>
        <end position="275"/>
    </location>
</feature>
<dbReference type="Gene3D" id="1.25.40.10">
    <property type="entry name" value="Tetratricopeptide repeat domain"/>
    <property type="match status" value="2"/>
</dbReference>
<proteinExistence type="predicted"/>
<evidence type="ECO:0000256" key="1">
    <source>
        <dbReference type="PROSITE-ProRule" id="PRU00339"/>
    </source>
</evidence>
<evidence type="ECO:0000256" key="2">
    <source>
        <dbReference type="SAM" id="Phobius"/>
    </source>
</evidence>
<keyword evidence="1" id="KW-0802">TPR repeat</keyword>
<dbReference type="PROSITE" id="PS50005">
    <property type="entry name" value="TPR"/>
    <property type="match status" value="3"/>
</dbReference>
<reference evidence="5" key="1">
    <citation type="journal article" date="2019" name="Int. J. Syst. Evol. Microbiol.">
        <title>The Global Catalogue of Microorganisms (GCM) 10K type strain sequencing project: providing services to taxonomists for standard genome sequencing and annotation.</title>
        <authorList>
            <consortium name="The Broad Institute Genomics Platform"/>
            <consortium name="The Broad Institute Genome Sequencing Center for Infectious Disease"/>
            <person name="Wu L."/>
            <person name="Ma J."/>
        </authorList>
    </citation>
    <scope>NUCLEOTIDE SEQUENCE [LARGE SCALE GENOMIC DNA]</scope>
    <source>
        <strain evidence="5">CECT 7477</strain>
    </source>
</reference>
<dbReference type="InterPro" id="IPR010559">
    <property type="entry name" value="Sig_transdc_His_kin_internal"/>
</dbReference>
<evidence type="ECO:0000313" key="5">
    <source>
        <dbReference type="Proteomes" id="UP001595814"/>
    </source>
</evidence>
<keyword evidence="5" id="KW-1185">Reference proteome</keyword>
<keyword evidence="2" id="KW-1133">Transmembrane helix</keyword>
<dbReference type="InterPro" id="IPR036890">
    <property type="entry name" value="HATPase_C_sf"/>
</dbReference>
<dbReference type="InterPro" id="IPR019734">
    <property type="entry name" value="TPR_rpt"/>
</dbReference>
<keyword evidence="2" id="KW-0472">Membrane</keyword>
<keyword evidence="2" id="KW-0812">Transmembrane</keyword>
<dbReference type="EMBL" id="JBHSAW010000003">
    <property type="protein sequence ID" value="MFC4094637.1"/>
    <property type="molecule type" value="Genomic_DNA"/>
</dbReference>
<dbReference type="InterPro" id="IPR011990">
    <property type="entry name" value="TPR-like_helical_dom_sf"/>
</dbReference>
<feature type="domain" description="Signal transduction histidine kinase internal region" evidence="3">
    <location>
        <begin position="492"/>
        <end position="569"/>
    </location>
</feature>
<feature type="transmembrane region" description="Helical" evidence="2">
    <location>
        <begin position="451"/>
        <end position="470"/>
    </location>
</feature>
<dbReference type="Pfam" id="PF13424">
    <property type="entry name" value="TPR_12"/>
    <property type="match status" value="1"/>
</dbReference>
<organism evidence="4 5">
    <name type="scientific">Euzebyella saccharophila</name>
    <dbReference type="NCBI Taxonomy" id="679664"/>
    <lineage>
        <taxon>Bacteria</taxon>
        <taxon>Pseudomonadati</taxon>
        <taxon>Bacteroidota</taxon>
        <taxon>Flavobacteriia</taxon>
        <taxon>Flavobacteriales</taxon>
        <taxon>Flavobacteriaceae</taxon>
        <taxon>Euzebyella</taxon>
    </lineage>
</organism>
<gene>
    <name evidence="4" type="ORF">ACFOUT_02050</name>
</gene>
<dbReference type="InterPro" id="IPR050640">
    <property type="entry name" value="Bact_2-comp_sensor_kinase"/>
</dbReference>
<evidence type="ECO:0000313" key="4">
    <source>
        <dbReference type="EMBL" id="MFC4094637.1"/>
    </source>
</evidence>
<feature type="repeat" description="TPR" evidence="1">
    <location>
        <begin position="282"/>
        <end position="315"/>
    </location>
</feature>
<dbReference type="SMART" id="SM00028">
    <property type="entry name" value="TPR"/>
    <property type="match status" value="8"/>
</dbReference>
<protein>
    <submittedName>
        <fullName evidence="4">Tetratricopeptide repeat protein</fullName>
    </submittedName>
</protein>
<sequence length="693" mass="79673">MRYYWVPLFLVVAQFLYSQQRQIDSIQLELAKHTGQDTLRLNLLTELTYLYYSIDPLKGIASSEEALSLAQQLSDSNKIATAYAYKGHNYSALGKDSLALNMYEQASEIRKKNKDESGMARLIYNKGLVYFNRADYLRANDCNRQAYEVFKKEKDSFLMAKMLNSIGINYMYLSQLPQSLDAYLEAKMIYEDLKLQDNLEYANINSNIGLLYARLEKLELAEEFQKIALEQYKKIGFEEGEANSLTNLGRLSTENGNTKKAVVLYQEAFSIMEKNQNQRGMASALTNIGIAYVEDKAYEKAIPYFIKTQKIYQDLDNENNLSIVQKNLGDCYYRLFKAKGNARDLQTAENYYQKSMNNAEEAKAINLQFESNNALSKVYKEQGKFRKALASKENAAVLRDSFMSTDKTEEIARLEAKYEYEKDKAQLTANFEKEQAVAKAELKKQHTINRILLVSGVLLCLMAAVGFVLYKKRRDALTQKKNAEFNAQVSETELKALRSQMNPHFIFNSFNSIRDYMSKNDFAKAELYLMKFAKLTRAILENSNKKWISLEEDLDLMRMYIEIESLRLKYPVEYVLKVEEDIDLENTLVPPMILQPFIENSIWHGLSTKNQGGKLKIHIHSDGEFLICVVDDNGVGRKKSIGMITSEKSMGLKITKSRIEIMNQLKNKNGSFTMKDKEEGVSVEVKLPLELQF</sequence>
<accession>A0ABV8JIM4</accession>
<dbReference type="RefSeq" id="WP_192462423.1">
    <property type="nucleotide sequence ID" value="NZ_JACYFJ010000003.1"/>
</dbReference>
<dbReference type="Proteomes" id="UP001595814">
    <property type="component" value="Unassembled WGS sequence"/>
</dbReference>
<name>A0ABV8JIM4_9FLAO</name>
<dbReference type="PANTHER" id="PTHR34220:SF7">
    <property type="entry name" value="SENSOR HISTIDINE KINASE YPDA"/>
    <property type="match status" value="1"/>
</dbReference>
<dbReference type="Gene3D" id="3.30.565.10">
    <property type="entry name" value="Histidine kinase-like ATPase, C-terminal domain"/>
    <property type="match status" value="1"/>
</dbReference>
<comment type="caution">
    <text evidence="4">The sequence shown here is derived from an EMBL/GenBank/DDBJ whole genome shotgun (WGS) entry which is preliminary data.</text>
</comment>
<feature type="repeat" description="TPR" evidence="1">
    <location>
        <begin position="80"/>
        <end position="113"/>
    </location>
</feature>
<dbReference type="SUPFAM" id="SSF48452">
    <property type="entry name" value="TPR-like"/>
    <property type="match status" value="2"/>
</dbReference>
<dbReference type="Pfam" id="PF06580">
    <property type="entry name" value="His_kinase"/>
    <property type="match status" value="1"/>
</dbReference>